<keyword evidence="6 7" id="KW-0472">Membrane</keyword>
<comment type="caution">
    <text evidence="9">The sequence shown here is derived from an EMBL/GenBank/DDBJ whole genome shotgun (WGS) entry which is preliminary data.</text>
</comment>
<evidence type="ECO:0000256" key="5">
    <source>
        <dbReference type="ARBA" id="ARBA00022989"/>
    </source>
</evidence>
<evidence type="ECO:0000256" key="1">
    <source>
        <dbReference type="ARBA" id="ARBA00004651"/>
    </source>
</evidence>
<evidence type="ECO:0000259" key="8">
    <source>
        <dbReference type="PROSITE" id="PS50928"/>
    </source>
</evidence>
<dbReference type="InterPro" id="IPR050366">
    <property type="entry name" value="BP-dependent_transpt_permease"/>
</dbReference>
<dbReference type="Proteomes" id="UP000722989">
    <property type="component" value="Unassembled WGS sequence"/>
</dbReference>
<dbReference type="PANTHER" id="PTHR43386">
    <property type="entry name" value="OLIGOPEPTIDE TRANSPORT SYSTEM PERMEASE PROTEIN APPC"/>
    <property type="match status" value="1"/>
</dbReference>
<dbReference type="Gene3D" id="1.10.3720.10">
    <property type="entry name" value="MetI-like"/>
    <property type="match status" value="1"/>
</dbReference>
<dbReference type="PROSITE" id="PS50928">
    <property type="entry name" value="ABC_TM1"/>
    <property type="match status" value="1"/>
</dbReference>
<dbReference type="PANTHER" id="PTHR43386:SF25">
    <property type="entry name" value="PEPTIDE ABC TRANSPORTER PERMEASE PROTEIN"/>
    <property type="match status" value="1"/>
</dbReference>
<organism evidence="9 10">
    <name type="scientific">Planosporangium thailandense</name>
    <dbReference type="NCBI Taxonomy" id="765197"/>
    <lineage>
        <taxon>Bacteria</taxon>
        <taxon>Bacillati</taxon>
        <taxon>Actinomycetota</taxon>
        <taxon>Actinomycetes</taxon>
        <taxon>Micromonosporales</taxon>
        <taxon>Micromonosporaceae</taxon>
        <taxon>Planosporangium</taxon>
    </lineage>
</organism>
<evidence type="ECO:0000256" key="3">
    <source>
        <dbReference type="ARBA" id="ARBA00022475"/>
    </source>
</evidence>
<proteinExistence type="inferred from homology"/>
<feature type="transmembrane region" description="Helical" evidence="7">
    <location>
        <begin position="214"/>
        <end position="237"/>
    </location>
</feature>
<keyword evidence="2 7" id="KW-0813">Transport</keyword>
<gene>
    <name evidence="9" type="ORF">HC031_24870</name>
</gene>
<evidence type="ECO:0000313" key="10">
    <source>
        <dbReference type="Proteomes" id="UP000722989"/>
    </source>
</evidence>
<feature type="transmembrane region" description="Helical" evidence="7">
    <location>
        <begin position="257"/>
        <end position="278"/>
    </location>
</feature>
<evidence type="ECO:0000313" key="9">
    <source>
        <dbReference type="EMBL" id="NJC72924.1"/>
    </source>
</evidence>
<keyword evidence="3" id="KW-1003">Cell membrane</keyword>
<dbReference type="InterPro" id="IPR035906">
    <property type="entry name" value="MetI-like_sf"/>
</dbReference>
<name>A0ABX0Y6I5_9ACTN</name>
<feature type="transmembrane region" description="Helical" evidence="7">
    <location>
        <begin position="100"/>
        <end position="123"/>
    </location>
</feature>
<evidence type="ECO:0000256" key="7">
    <source>
        <dbReference type="RuleBase" id="RU363032"/>
    </source>
</evidence>
<reference evidence="9 10" key="1">
    <citation type="submission" date="2020-03" db="EMBL/GenBank/DDBJ databases">
        <title>WGS of the type strain of Planosporangium spp.</title>
        <authorList>
            <person name="Thawai C."/>
        </authorList>
    </citation>
    <scope>NUCLEOTIDE SEQUENCE [LARGE SCALE GENOMIC DNA]</scope>
    <source>
        <strain evidence="9 10">TBRC 5610</strain>
    </source>
</reference>
<evidence type="ECO:0000256" key="6">
    <source>
        <dbReference type="ARBA" id="ARBA00023136"/>
    </source>
</evidence>
<comment type="subcellular location">
    <subcellularLocation>
        <location evidence="1 7">Cell membrane</location>
        <topology evidence="1 7">Multi-pass membrane protein</topology>
    </subcellularLocation>
</comment>
<dbReference type="InterPro" id="IPR025966">
    <property type="entry name" value="OppC_N"/>
</dbReference>
<dbReference type="EMBL" id="JAATVY010000023">
    <property type="protein sequence ID" value="NJC72924.1"/>
    <property type="molecule type" value="Genomic_DNA"/>
</dbReference>
<evidence type="ECO:0000256" key="4">
    <source>
        <dbReference type="ARBA" id="ARBA00022692"/>
    </source>
</evidence>
<protein>
    <submittedName>
        <fullName evidence="9">ABC transporter permease</fullName>
    </submittedName>
</protein>
<feature type="domain" description="ABC transmembrane type-1" evidence="8">
    <location>
        <begin position="93"/>
        <end position="282"/>
    </location>
</feature>
<dbReference type="Pfam" id="PF00528">
    <property type="entry name" value="BPD_transp_1"/>
    <property type="match status" value="1"/>
</dbReference>
<dbReference type="InterPro" id="IPR000515">
    <property type="entry name" value="MetI-like"/>
</dbReference>
<evidence type="ECO:0000256" key="2">
    <source>
        <dbReference type="ARBA" id="ARBA00022448"/>
    </source>
</evidence>
<dbReference type="SUPFAM" id="SSF161098">
    <property type="entry name" value="MetI-like"/>
    <property type="match status" value="1"/>
</dbReference>
<dbReference type="CDD" id="cd06261">
    <property type="entry name" value="TM_PBP2"/>
    <property type="match status" value="1"/>
</dbReference>
<feature type="transmembrane region" description="Helical" evidence="7">
    <location>
        <begin position="135"/>
        <end position="153"/>
    </location>
</feature>
<comment type="similarity">
    <text evidence="7">Belongs to the binding-protein-dependent transport system permease family.</text>
</comment>
<sequence length="302" mass="31484">MTASPATSAAVAPRVATRRVRYSARQKFLRSTSGLIGTLVFLVLVVIAIAAPLIAPDSPLKRAGDALQQPNAHHWFGTDELGRDLFSRVIYGTRLSLETAVGAAALSCVVGLPVGIVTGYLGGWVDAVIMRVTDFVLAVPEILFALVVVATLGSGVFKLTLAIGIGATPAFIRLARASTLSLRDTEYVLAARSMGAAKRDIMFRTVMPNILPPIFVQIVVTASVAILVAAALSFVGLGTPPPAPSWGGMLQTSRSYLYQQVWYAILPGVALAITVGALDAIGRGLQQALGTETATKASGAMG</sequence>
<feature type="transmembrane region" description="Helical" evidence="7">
    <location>
        <begin position="28"/>
        <end position="55"/>
    </location>
</feature>
<dbReference type="Pfam" id="PF12911">
    <property type="entry name" value="OppC_N"/>
    <property type="match status" value="1"/>
</dbReference>
<keyword evidence="10" id="KW-1185">Reference proteome</keyword>
<accession>A0ABX0Y6I5</accession>
<keyword evidence="4 7" id="KW-0812">Transmembrane</keyword>
<keyword evidence="5 7" id="KW-1133">Transmembrane helix</keyword>
<feature type="transmembrane region" description="Helical" evidence="7">
    <location>
        <begin position="159"/>
        <end position="175"/>
    </location>
</feature>
<dbReference type="RefSeq" id="WP_167927835.1">
    <property type="nucleotide sequence ID" value="NZ_JAATVY010000023.1"/>
</dbReference>